<accession>A0ABP7AEY5</accession>
<comment type="caution">
    <text evidence="1">The sequence shown here is derived from an EMBL/GenBank/DDBJ whole genome shotgun (WGS) entry which is preliminary data.</text>
</comment>
<name>A0ABP7AEY5_9PSEU</name>
<sequence>MKLGRYAEAAGHLKTSIRMLRHTRDTYTLAAVLVRLAKVHMATGERETARDLLGEALVSYEKQRPEEADEVRGLLSSLD</sequence>
<organism evidence="1 2">
    <name type="scientific">Lentzea roselyniae</name>
    <dbReference type="NCBI Taxonomy" id="531940"/>
    <lineage>
        <taxon>Bacteria</taxon>
        <taxon>Bacillati</taxon>
        <taxon>Actinomycetota</taxon>
        <taxon>Actinomycetes</taxon>
        <taxon>Pseudonocardiales</taxon>
        <taxon>Pseudonocardiaceae</taxon>
        <taxon>Lentzea</taxon>
    </lineage>
</organism>
<gene>
    <name evidence="1" type="ORF">GCM10022267_17040</name>
</gene>
<evidence type="ECO:0000313" key="1">
    <source>
        <dbReference type="EMBL" id="GAA3630844.1"/>
    </source>
</evidence>
<dbReference type="EMBL" id="BAABBE010000004">
    <property type="protein sequence ID" value="GAA3630844.1"/>
    <property type="molecule type" value="Genomic_DNA"/>
</dbReference>
<dbReference type="InterPro" id="IPR011990">
    <property type="entry name" value="TPR-like_helical_dom_sf"/>
</dbReference>
<evidence type="ECO:0000313" key="2">
    <source>
        <dbReference type="Proteomes" id="UP001500711"/>
    </source>
</evidence>
<dbReference type="SUPFAM" id="SSF48452">
    <property type="entry name" value="TPR-like"/>
    <property type="match status" value="1"/>
</dbReference>
<evidence type="ECO:0008006" key="3">
    <source>
        <dbReference type="Google" id="ProtNLM"/>
    </source>
</evidence>
<keyword evidence="2" id="KW-1185">Reference proteome</keyword>
<dbReference type="Gene3D" id="1.25.40.10">
    <property type="entry name" value="Tetratricopeptide repeat domain"/>
    <property type="match status" value="1"/>
</dbReference>
<proteinExistence type="predicted"/>
<protein>
    <recommendedName>
        <fullName evidence="3">Tetratricopeptide repeat-containing protein</fullName>
    </recommendedName>
</protein>
<dbReference type="Proteomes" id="UP001500711">
    <property type="component" value="Unassembled WGS sequence"/>
</dbReference>
<reference evidence="2" key="1">
    <citation type="journal article" date="2019" name="Int. J. Syst. Evol. Microbiol.">
        <title>The Global Catalogue of Microorganisms (GCM) 10K type strain sequencing project: providing services to taxonomists for standard genome sequencing and annotation.</title>
        <authorList>
            <consortium name="The Broad Institute Genomics Platform"/>
            <consortium name="The Broad Institute Genome Sequencing Center for Infectious Disease"/>
            <person name="Wu L."/>
            <person name="Ma J."/>
        </authorList>
    </citation>
    <scope>NUCLEOTIDE SEQUENCE [LARGE SCALE GENOMIC DNA]</scope>
    <source>
        <strain evidence="2">JCM 17494</strain>
    </source>
</reference>